<dbReference type="EMBL" id="VAHF01000001">
    <property type="protein sequence ID" value="TXG73256.1"/>
    <property type="molecule type" value="Genomic_DNA"/>
</dbReference>
<feature type="domain" description="No apical meristem-associated C-terminal" evidence="2">
    <location>
        <begin position="107"/>
        <end position="298"/>
    </location>
</feature>
<feature type="region of interest" description="Disordered" evidence="1">
    <location>
        <begin position="243"/>
        <end position="277"/>
    </location>
</feature>
<dbReference type="PANTHER" id="PTHR45125">
    <property type="entry name" value="F21J9.4-RELATED"/>
    <property type="match status" value="1"/>
</dbReference>
<name>A0A5C7IXT5_9ROSI</name>
<reference evidence="4" key="1">
    <citation type="journal article" date="2019" name="Gigascience">
        <title>De novo genome assembly of the endangered Acer yangbiense, a plant species with extremely small populations endemic to Yunnan Province, China.</title>
        <authorList>
            <person name="Yang J."/>
            <person name="Wariss H.M."/>
            <person name="Tao L."/>
            <person name="Zhang R."/>
            <person name="Yun Q."/>
            <person name="Hollingsworth P."/>
            <person name="Dao Z."/>
            <person name="Luo G."/>
            <person name="Guo H."/>
            <person name="Ma Y."/>
            <person name="Sun W."/>
        </authorList>
    </citation>
    <scope>NUCLEOTIDE SEQUENCE [LARGE SCALE GENOMIC DNA]</scope>
    <source>
        <strain evidence="4">cv. Malutang</strain>
    </source>
</reference>
<dbReference type="Pfam" id="PF14303">
    <property type="entry name" value="NAM-associated"/>
    <property type="match status" value="1"/>
</dbReference>
<dbReference type="PANTHER" id="PTHR45125:SF3">
    <property type="entry name" value="NO-APICAL-MERISTEM-ASSOCIATED CARBOXY-TERMINAL DOMAIN PROTEIN"/>
    <property type="match status" value="1"/>
</dbReference>
<feature type="compositionally biased region" description="Basic residues" evidence="1">
    <location>
        <begin position="177"/>
        <end position="188"/>
    </location>
</feature>
<sequence>MKDEALGNYLICLAIELALIMSTGTATFPTITTASTRPESSSILKSLTTSRAGSVQCQYSKCCDVVADRLLFCASHAFTDNDVLFYDAVVEQKREALRMYEDLTNGKPFKYEHCWEILIKNPKWCSKELTKTNDSNKQKSINDSNSPMSFSNEGDESMNPDTPVTEGINVDGVVRPQGRKGTKEKKRRLNDEKSVVDALYNLQSTLEKQIMVNQEELELKREKDKKEFELRERTMKKEIELKEKAQKMKEKDQQLKEKEQQMKEKAQKRQEQDRILNQDVNKLPQALRKAFQIYQAQILKEWENEGLFGKVLGSNDGDK</sequence>
<dbReference type="Proteomes" id="UP000323000">
    <property type="component" value="Chromosome 1"/>
</dbReference>
<evidence type="ECO:0000256" key="1">
    <source>
        <dbReference type="SAM" id="MobiDB-lite"/>
    </source>
</evidence>
<keyword evidence="4" id="KW-1185">Reference proteome</keyword>
<protein>
    <recommendedName>
        <fullName evidence="2">No apical meristem-associated C-terminal domain-containing protein</fullName>
    </recommendedName>
</protein>
<evidence type="ECO:0000313" key="4">
    <source>
        <dbReference type="Proteomes" id="UP000323000"/>
    </source>
</evidence>
<feature type="compositionally biased region" description="Basic and acidic residues" evidence="1">
    <location>
        <begin position="243"/>
        <end position="276"/>
    </location>
</feature>
<feature type="compositionally biased region" description="Polar residues" evidence="1">
    <location>
        <begin position="138"/>
        <end position="152"/>
    </location>
</feature>
<organism evidence="3 4">
    <name type="scientific">Acer yangbiense</name>
    <dbReference type="NCBI Taxonomy" id="1000413"/>
    <lineage>
        <taxon>Eukaryota</taxon>
        <taxon>Viridiplantae</taxon>
        <taxon>Streptophyta</taxon>
        <taxon>Embryophyta</taxon>
        <taxon>Tracheophyta</taxon>
        <taxon>Spermatophyta</taxon>
        <taxon>Magnoliopsida</taxon>
        <taxon>eudicotyledons</taxon>
        <taxon>Gunneridae</taxon>
        <taxon>Pentapetalae</taxon>
        <taxon>rosids</taxon>
        <taxon>malvids</taxon>
        <taxon>Sapindales</taxon>
        <taxon>Sapindaceae</taxon>
        <taxon>Hippocastanoideae</taxon>
        <taxon>Acereae</taxon>
        <taxon>Acer</taxon>
    </lineage>
</organism>
<accession>A0A5C7IXT5</accession>
<evidence type="ECO:0000259" key="2">
    <source>
        <dbReference type="Pfam" id="PF14303"/>
    </source>
</evidence>
<comment type="caution">
    <text evidence="3">The sequence shown here is derived from an EMBL/GenBank/DDBJ whole genome shotgun (WGS) entry which is preliminary data.</text>
</comment>
<dbReference type="OrthoDB" id="2507178at2759"/>
<dbReference type="InterPro" id="IPR029466">
    <property type="entry name" value="NAM-associated_C"/>
</dbReference>
<evidence type="ECO:0000313" key="3">
    <source>
        <dbReference type="EMBL" id="TXG73256.1"/>
    </source>
</evidence>
<proteinExistence type="predicted"/>
<gene>
    <name evidence="3" type="ORF">EZV62_001835</name>
</gene>
<feature type="region of interest" description="Disordered" evidence="1">
    <location>
        <begin position="132"/>
        <end position="190"/>
    </location>
</feature>
<dbReference type="AlphaFoldDB" id="A0A5C7IXT5"/>